<name>A0A9J6H325_HAELO</name>
<evidence type="ECO:0000313" key="2">
    <source>
        <dbReference type="EMBL" id="KAH9385063.1"/>
    </source>
</evidence>
<protein>
    <submittedName>
        <fullName evidence="2">Uncharacterized protein</fullName>
    </submittedName>
</protein>
<accession>A0A9J6H325</accession>
<dbReference type="EMBL" id="JABSTR010003796">
    <property type="protein sequence ID" value="KAH9385063.1"/>
    <property type="molecule type" value="Genomic_DNA"/>
</dbReference>
<gene>
    <name evidence="2" type="ORF">HPB48_027102</name>
</gene>
<dbReference type="VEuPathDB" id="VectorBase:HLOH_045898"/>
<sequence length="134" mass="14969">MFRVARKLVVLHPGVFCSVRAAERHTAVPRHPAACARVTVTKTHTEQCLSNDNNHIPPPNHIRLRVCPPTQTMRLISCSRSHNSASKRGRLSDSSPDGGALTENNGRNSQLRRNTFAHQKRRYFAGRTAIRALV</sequence>
<keyword evidence="3" id="KW-1185">Reference proteome</keyword>
<reference evidence="2 3" key="1">
    <citation type="journal article" date="2020" name="Cell">
        <title>Large-Scale Comparative Analyses of Tick Genomes Elucidate Their Genetic Diversity and Vector Capacities.</title>
        <authorList>
            <consortium name="Tick Genome and Microbiome Consortium (TIGMIC)"/>
            <person name="Jia N."/>
            <person name="Wang J."/>
            <person name="Shi W."/>
            <person name="Du L."/>
            <person name="Sun Y."/>
            <person name="Zhan W."/>
            <person name="Jiang J.F."/>
            <person name="Wang Q."/>
            <person name="Zhang B."/>
            <person name="Ji P."/>
            <person name="Bell-Sakyi L."/>
            <person name="Cui X.M."/>
            <person name="Yuan T.T."/>
            <person name="Jiang B.G."/>
            <person name="Yang W.F."/>
            <person name="Lam T.T."/>
            <person name="Chang Q.C."/>
            <person name="Ding S.J."/>
            <person name="Wang X.J."/>
            <person name="Zhu J.G."/>
            <person name="Ruan X.D."/>
            <person name="Zhao L."/>
            <person name="Wei J.T."/>
            <person name="Ye R.Z."/>
            <person name="Que T.C."/>
            <person name="Du C.H."/>
            <person name="Zhou Y.H."/>
            <person name="Cheng J.X."/>
            <person name="Dai P.F."/>
            <person name="Guo W.B."/>
            <person name="Han X.H."/>
            <person name="Huang E.J."/>
            <person name="Li L.F."/>
            <person name="Wei W."/>
            <person name="Gao Y.C."/>
            <person name="Liu J.Z."/>
            <person name="Shao H.Z."/>
            <person name="Wang X."/>
            <person name="Wang C.C."/>
            <person name="Yang T.C."/>
            <person name="Huo Q.B."/>
            <person name="Li W."/>
            <person name="Chen H.Y."/>
            <person name="Chen S.E."/>
            <person name="Zhou L.G."/>
            <person name="Ni X.B."/>
            <person name="Tian J.H."/>
            <person name="Sheng Y."/>
            <person name="Liu T."/>
            <person name="Pan Y.S."/>
            <person name="Xia L.Y."/>
            <person name="Li J."/>
            <person name="Zhao F."/>
            <person name="Cao W.C."/>
        </authorList>
    </citation>
    <scope>NUCLEOTIDE SEQUENCE [LARGE SCALE GENOMIC DNA]</scope>
    <source>
        <strain evidence="2">HaeL-2018</strain>
    </source>
</reference>
<organism evidence="2 3">
    <name type="scientific">Haemaphysalis longicornis</name>
    <name type="common">Bush tick</name>
    <dbReference type="NCBI Taxonomy" id="44386"/>
    <lineage>
        <taxon>Eukaryota</taxon>
        <taxon>Metazoa</taxon>
        <taxon>Ecdysozoa</taxon>
        <taxon>Arthropoda</taxon>
        <taxon>Chelicerata</taxon>
        <taxon>Arachnida</taxon>
        <taxon>Acari</taxon>
        <taxon>Parasitiformes</taxon>
        <taxon>Ixodida</taxon>
        <taxon>Ixodoidea</taxon>
        <taxon>Ixodidae</taxon>
        <taxon>Haemaphysalinae</taxon>
        <taxon>Haemaphysalis</taxon>
    </lineage>
</organism>
<evidence type="ECO:0000256" key="1">
    <source>
        <dbReference type="SAM" id="MobiDB-lite"/>
    </source>
</evidence>
<evidence type="ECO:0000313" key="3">
    <source>
        <dbReference type="Proteomes" id="UP000821853"/>
    </source>
</evidence>
<dbReference type="Proteomes" id="UP000821853">
    <property type="component" value="Unassembled WGS sequence"/>
</dbReference>
<comment type="caution">
    <text evidence="2">The sequence shown here is derived from an EMBL/GenBank/DDBJ whole genome shotgun (WGS) entry which is preliminary data.</text>
</comment>
<feature type="region of interest" description="Disordered" evidence="1">
    <location>
        <begin position="79"/>
        <end position="117"/>
    </location>
</feature>
<dbReference type="AlphaFoldDB" id="A0A9J6H325"/>
<feature type="compositionally biased region" description="Polar residues" evidence="1">
    <location>
        <begin position="102"/>
        <end position="117"/>
    </location>
</feature>
<proteinExistence type="predicted"/>